<accession>A0A0L9UZV3</accession>
<evidence type="ECO:0000313" key="1">
    <source>
        <dbReference type="EMBL" id="KOM48308.1"/>
    </source>
</evidence>
<organism evidence="1 2">
    <name type="scientific">Phaseolus angularis</name>
    <name type="common">Azuki bean</name>
    <name type="synonym">Vigna angularis</name>
    <dbReference type="NCBI Taxonomy" id="3914"/>
    <lineage>
        <taxon>Eukaryota</taxon>
        <taxon>Viridiplantae</taxon>
        <taxon>Streptophyta</taxon>
        <taxon>Embryophyta</taxon>
        <taxon>Tracheophyta</taxon>
        <taxon>Spermatophyta</taxon>
        <taxon>Magnoliopsida</taxon>
        <taxon>eudicotyledons</taxon>
        <taxon>Gunneridae</taxon>
        <taxon>Pentapetalae</taxon>
        <taxon>rosids</taxon>
        <taxon>fabids</taxon>
        <taxon>Fabales</taxon>
        <taxon>Fabaceae</taxon>
        <taxon>Papilionoideae</taxon>
        <taxon>50 kb inversion clade</taxon>
        <taxon>NPAAA clade</taxon>
        <taxon>indigoferoid/millettioid clade</taxon>
        <taxon>Phaseoleae</taxon>
        <taxon>Vigna</taxon>
    </lineage>
</organism>
<name>A0A0L9UZV3_PHAAN</name>
<sequence length="167" mass="19482">MSKGLLLPTRECEIAVTCTHYSLSSLRFLSTAYAFEFTRPQKPSMHELVIDEDDDMGEAEDDPLSKLMTKLPRYMVTVIVDQGRSSMYEFVEPQTIQPSVMGKPRGQLVQILYPKVCNKQLDSWECGYYVMFWIKTIIRATITDDWIERFMSTYPMLKDVTKKIRQE</sequence>
<reference evidence="2" key="1">
    <citation type="journal article" date="2015" name="Proc. Natl. Acad. Sci. U.S.A.">
        <title>Genome sequencing of adzuki bean (Vigna angularis) provides insight into high starch and low fat accumulation and domestication.</title>
        <authorList>
            <person name="Yang K."/>
            <person name="Tian Z."/>
            <person name="Chen C."/>
            <person name="Luo L."/>
            <person name="Zhao B."/>
            <person name="Wang Z."/>
            <person name="Yu L."/>
            <person name="Li Y."/>
            <person name="Sun Y."/>
            <person name="Li W."/>
            <person name="Chen Y."/>
            <person name="Li Y."/>
            <person name="Zhang Y."/>
            <person name="Ai D."/>
            <person name="Zhao J."/>
            <person name="Shang C."/>
            <person name="Ma Y."/>
            <person name="Wu B."/>
            <person name="Wang M."/>
            <person name="Gao L."/>
            <person name="Sun D."/>
            <person name="Zhang P."/>
            <person name="Guo F."/>
            <person name="Wang W."/>
            <person name="Li Y."/>
            <person name="Wang J."/>
            <person name="Varshney R.K."/>
            <person name="Wang J."/>
            <person name="Ling H.Q."/>
            <person name="Wan P."/>
        </authorList>
    </citation>
    <scope>NUCLEOTIDE SEQUENCE</scope>
    <source>
        <strain evidence="2">cv. Jingnong 6</strain>
    </source>
</reference>
<gene>
    <name evidence="1" type="ORF">LR48_Vigan07g201200</name>
</gene>
<protein>
    <recommendedName>
        <fullName evidence="3">Ubiquitin-like protease family profile domain-containing protein</fullName>
    </recommendedName>
</protein>
<dbReference type="AlphaFoldDB" id="A0A0L9UZV3"/>
<dbReference type="EMBL" id="CM003377">
    <property type="protein sequence ID" value="KOM48308.1"/>
    <property type="molecule type" value="Genomic_DNA"/>
</dbReference>
<proteinExistence type="predicted"/>
<evidence type="ECO:0008006" key="3">
    <source>
        <dbReference type="Google" id="ProtNLM"/>
    </source>
</evidence>
<dbReference type="Gramene" id="KOM48308">
    <property type="protein sequence ID" value="KOM48308"/>
    <property type="gene ID" value="LR48_Vigan07g201200"/>
</dbReference>
<evidence type="ECO:0000313" key="2">
    <source>
        <dbReference type="Proteomes" id="UP000053144"/>
    </source>
</evidence>
<dbReference type="Proteomes" id="UP000053144">
    <property type="component" value="Chromosome 7"/>
</dbReference>